<dbReference type="GeneID" id="37027533"/>
<sequence>MAASQQPPYPPRPTQGRRRSSSGRRSSSFDTYDGQGGEDDDLPTTPLSPPTAAPDEEEMEELLAARQSGEHSLGGWHYAPLLVGVLPPLMSLFGGNANTWSDGILLFIASFWLFQCLKIPQDIYHAARTRRILQADQLGDDMDHHKDSPERVRRRQMAIVELQRVEVLSLLACVASPVVGAYILHLLQVNLTDGQRYLNHFNIRLFMMAAGIRPWTHAFKLLRRRLLLLQEDVHYPSAKVESLQRRITRLEADLSSLRKSAVSKADVRLLRDGIDVPLSQMSRSMRRYEKKEEYMRANSDDKFALVEARLEDLLRECAINAELIESERLERERSASLGRNVLEAFKFAIGQRSNTQSSRGLPASSSFASITNSTSPTSPPGGGGSPPWASHGRLRSTSNGSNAASSMMATTSSNSSLPSYTSHGGSPPRYPQTLPSASAHSNGSAMYTQEQATKADLAPEWYERGILYWAFLPLNLSNSVLRYAGDRMSSTSAQQQAAALRQRRMIGPPPPPQPPQAMSAEAYAALQQQQHTLHHPPSIQVTHPSPINTSSGFDTGHHSNGVSQSSPTHSFAAPSGMGQGGVVTSSPTVSLGKTGGQSSSGPWKSGRMGSGRAVKV</sequence>
<feature type="compositionally biased region" description="Polar residues" evidence="1">
    <location>
        <begin position="582"/>
        <end position="602"/>
    </location>
</feature>
<proteinExistence type="predicted"/>
<organism evidence="2 3">
    <name type="scientific">Jaminaea rosea</name>
    <dbReference type="NCBI Taxonomy" id="1569628"/>
    <lineage>
        <taxon>Eukaryota</taxon>
        <taxon>Fungi</taxon>
        <taxon>Dikarya</taxon>
        <taxon>Basidiomycota</taxon>
        <taxon>Ustilaginomycotina</taxon>
        <taxon>Exobasidiomycetes</taxon>
        <taxon>Microstromatales</taxon>
        <taxon>Microstromatales incertae sedis</taxon>
        <taxon>Jaminaea</taxon>
    </lineage>
</organism>
<dbReference type="OrthoDB" id="10263751at2759"/>
<feature type="region of interest" description="Disordered" evidence="1">
    <location>
        <begin position="494"/>
        <end position="616"/>
    </location>
</feature>
<dbReference type="AlphaFoldDB" id="A0A316UUU8"/>
<keyword evidence="3" id="KW-1185">Reference proteome</keyword>
<dbReference type="RefSeq" id="XP_025363689.1">
    <property type="nucleotide sequence ID" value="XM_025505710.1"/>
</dbReference>
<feature type="compositionally biased region" description="Low complexity" evidence="1">
    <location>
        <begin position="396"/>
        <end position="422"/>
    </location>
</feature>
<accession>A0A316UUU8</accession>
<dbReference type="EMBL" id="KZ819664">
    <property type="protein sequence ID" value="PWN29077.1"/>
    <property type="molecule type" value="Genomic_DNA"/>
</dbReference>
<evidence type="ECO:0000313" key="3">
    <source>
        <dbReference type="Proteomes" id="UP000245884"/>
    </source>
</evidence>
<name>A0A316UUU8_9BASI</name>
<protein>
    <submittedName>
        <fullName evidence="2">Uncharacterized protein</fullName>
    </submittedName>
</protein>
<feature type="region of interest" description="Disordered" evidence="1">
    <location>
        <begin position="1"/>
        <end position="66"/>
    </location>
</feature>
<feature type="region of interest" description="Disordered" evidence="1">
    <location>
        <begin position="353"/>
        <end position="447"/>
    </location>
</feature>
<evidence type="ECO:0000313" key="2">
    <source>
        <dbReference type="EMBL" id="PWN29077.1"/>
    </source>
</evidence>
<dbReference type="PANTHER" id="PTHR42032">
    <property type="entry name" value="YALI0E30679P"/>
    <property type="match status" value="1"/>
</dbReference>
<feature type="compositionally biased region" description="Polar residues" evidence="1">
    <location>
        <begin position="433"/>
        <end position="447"/>
    </location>
</feature>
<reference evidence="2 3" key="1">
    <citation type="journal article" date="2018" name="Mol. Biol. Evol.">
        <title>Broad Genomic Sampling Reveals a Smut Pathogenic Ancestry of the Fungal Clade Ustilaginomycotina.</title>
        <authorList>
            <person name="Kijpornyongpan T."/>
            <person name="Mondo S.J."/>
            <person name="Barry K."/>
            <person name="Sandor L."/>
            <person name="Lee J."/>
            <person name="Lipzen A."/>
            <person name="Pangilinan J."/>
            <person name="LaButti K."/>
            <person name="Hainaut M."/>
            <person name="Henrissat B."/>
            <person name="Grigoriev I.V."/>
            <person name="Spatafora J.W."/>
            <person name="Aime M.C."/>
        </authorList>
    </citation>
    <scope>NUCLEOTIDE SEQUENCE [LARGE SCALE GENOMIC DNA]</scope>
    <source>
        <strain evidence="2 3">MCA 5214</strain>
    </source>
</reference>
<feature type="compositionally biased region" description="Low complexity" evidence="1">
    <location>
        <begin position="363"/>
        <end position="376"/>
    </location>
</feature>
<gene>
    <name evidence="2" type="ORF">BDZ90DRAFT_231079</name>
</gene>
<dbReference type="Proteomes" id="UP000245884">
    <property type="component" value="Unassembled WGS sequence"/>
</dbReference>
<dbReference type="STRING" id="1569628.A0A316UUU8"/>
<dbReference type="PANTHER" id="PTHR42032:SF1">
    <property type="entry name" value="YALI0E30679P"/>
    <property type="match status" value="1"/>
</dbReference>
<feature type="compositionally biased region" description="Polar residues" evidence="1">
    <location>
        <begin position="539"/>
        <end position="569"/>
    </location>
</feature>
<evidence type="ECO:0000256" key="1">
    <source>
        <dbReference type="SAM" id="MobiDB-lite"/>
    </source>
</evidence>